<dbReference type="EMBL" id="JFDO01000034">
    <property type="protein sequence ID" value="KEZ17313.1"/>
    <property type="molecule type" value="Genomic_DNA"/>
</dbReference>
<comment type="caution">
    <text evidence="2">The sequence shown here is derived from an EMBL/GenBank/DDBJ whole genome shotgun (WGS) entry which is preliminary data.</text>
</comment>
<reference evidence="2 3" key="1">
    <citation type="submission" date="2014-02" db="EMBL/GenBank/DDBJ databases">
        <title>Genome sequence of Mycoplasma capricolum subsp. capricolum strain 14232.</title>
        <authorList>
            <person name="Sirand-Pugnet P."/>
            <person name="Breton M."/>
            <person name="Dordet-Frisoni E."/>
            <person name="Baranowski E."/>
            <person name="Barre A."/>
            <person name="Couture C."/>
            <person name="Dupuy V."/>
            <person name="Gaurivaud P."/>
            <person name="Jacob D."/>
            <person name="Lemaitre C."/>
            <person name="Manso-Silvan L."/>
            <person name="Nikolski M."/>
            <person name="Nouvel L.-X."/>
            <person name="Poumarat F."/>
            <person name="Tardy F."/>
            <person name="Thebault P."/>
            <person name="Theil S."/>
            <person name="Citti C."/>
            <person name="Thiaucourt F."/>
            <person name="Blanchard A."/>
        </authorList>
    </citation>
    <scope>NUCLEOTIDE SEQUENCE [LARGE SCALE GENOMIC DNA]</scope>
    <source>
        <strain evidence="2 3">14232</strain>
    </source>
</reference>
<dbReference type="GeneID" id="93426717"/>
<gene>
    <name evidence="2" type="ORF">MCAPa_7970</name>
</gene>
<dbReference type="RefSeq" id="WP_017698100.1">
    <property type="nucleotide sequence ID" value="NZ_JFDO01000034.1"/>
</dbReference>
<dbReference type="InterPro" id="IPR000387">
    <property type="entry name" value="Tyr_Pase_dom"/>
</dbReference>
<evidence type="ECO:0000313" key="3">
    <source>
        <dbReference type="Proteomes" id="UP000028533"/>
    </source>
</evidence>
<evidence type="ECO:0000313" key="2">
    <source>
        <dbReference type="EMBL" id="KEZ17313.1"/>
    </source>
</evidence>
<dbReference type="InterPro" id="IPR029021">
    <property type="entry name" value="Prot-tyrosine_phosphatase-like"/>
</dbReference>
<protein>
    <recommendedName>
        <fullName evidence="1">Tyrosine specific protein phosphatases domain-containing protein</fullName>
    </recommendedName>
</protein>
<dbReference type="AlphaFoldDB" id="A0A084EH71"/>
<organism evidence="2 3">
    <name type="scientific">Mycoplasma capricolum subsp. capricolum 14232</name>
    <dbReference type="NCBI Taxonomy" id="1188238"/>
    <lineage>
        <taxon>Bacteria</taxon>
        <taxon>Bacillati</taxon>
        <taxon>Mycoplasmatota</taxon>
        <taxon>Mollicutes</taxon>
        <taxon>Mycoplasmataceae</taxon>
        <taxon>Mycoplasma</taxon>
    </lineage>
</organism>
<feature type="domain" description="Tyrosine specific protein phosphatases" evidence="1">
    <location>
        <begin position="74"/>
        <end position="128"/>
    </location>
</feature>
<sequence>MPCENIIDKIYLGDQFSKRLVNPDKELKISNVFYNILKKDTSEILYQTKNFVLTKNKLAINLLDSHDVRDFSDDLFIPAIKFLIENPNDKSLYTHCQLGISRSASTIFMFLVIKGVIDNNLSFEQALEKYVKDIYPFMKVNLGVYTYLKNNYPFYNIKSKLNTDWKDLK</sequence>
<accession>A0A084EH71</accession>
<proteinExistence type="predicted"/>
<dbReference type="Gene3D" id="3.90.190.10">
    <property type="entry name" value="Protein tyrosine phosphatase superfamily"/>
    <property type="match status" value="1"/>
</dbReference>
<name>A0A084EH71_MYCCA</name>
<dbReference type="SUPFAM" id="SSF52799">
    <property type="entry name" value="(Phosphotyrosine protein) phosphatases II"/>
    <property type="match status" value="1"/>
</dbReference>
<dbReference type="PROSITE" id="PS50056">
    <property type="entry name" value="TYR_PHOSPHATASE_2"/>
    <property type="match status" value="1"/>
</dbReference>
<evidence type="ECO:0000259" key="1">
    <source>
        <dbReference type="PROSITE" id="PS50056"/>
    </source>
</evidence>
<dbReference type="Proteomes" id="UP000028533">
    <property type="component" value="Unassembled WGS sequence"/>
</dbReference>